<keyword evidence="3" id="KW-1185">Reference proteome</keyword>
<feature type="region of interest" description="Disordered" evidence="1">
    <location>
        <begin position="20"/>
        <end position="41"/>
    </location>
</feature>
<dbReference type="AlphaFoldDB" id="A0A319E377"/>
<dbReference type="OrthoDB" id="10482667at2759"/>
<reference evidence="2 3" key="1">
    <citation type="submission" date="2018-02" db="EMBL/GenBank/DDBJ databases">
        <title>The genomes of Aspergillus section Nigri reveals drivers in fungal speciation.</title>
        <authorList>
            <consortium name="DOE Joint Genome Institute"/>
            <person name="Vesth T.C."/>
            <person name="Nybo J."/>
            <person name="Theobald S."/>
            <person name="Brandl J."/>
            <person name="Frisvad J.C."/>
            <person name="Nielsen K.F."/>
            <person name="Lyhne E.K."/>
            <person name="Kogle M.E."/>
            <person name="Kuo A."/>
            <person name="Riley R."/>
            <person name="Clum A."/>
            <person name="Nolan M."/>
            <person name="Lipzen A."/>
            <person name="Salamov A."/>
            <person name="Henrissat B."/>
            <person name="Wiebenga A."/>
            <person name="De vries R.P."/>
            <person name="Grigoriev I.V."/>
            <person name="Mortensen U.H."/>
            <person name="Andersen M.R."/>
            <person name="Baker S.E."/>
        </authorList>
    </citation>
    <scope>NUCLEOTIDE SEQUENCE [LARGE SCALE GENOMIC DNA]</scope>
    <source>
        <strain evidence="2 3">CBS 707.79</strain>
    </source>
</reference>
<sequence>MFHDSLHLYTVRERFRMDSNDTAGARDHSRSGIGSFPSQPNLRHGLGRSGGEHCADIHDRCSSQTTISIISYVVLDLIYPLTRSFLTTHLTTHFLFFLFFIHDAFSGLSNRIPWGLGKVGRRDCAWLFCPFTTFILISYNSFVSSCSDPFSGSHAKNWSWPSAMFETLFRLHVV</sequence>
<proteinExistence type="predicted"/>
<feature type="compositionally biased region" description="Basic and acidic residues" evidence="1">
    <location>
        <begin position="20"/>
        <end position="30"/>
    </location>
</feature>
<organism evidence="2 3">
    <name type="scientific">Aspergillus ellipticus CBS 707.79</name>
    <dbReference type="NCBI Taxonomy" id="1448320"/>
    <lineage>
        <taxon>Eukaryota</taxon>
        <taxon>Fungi</taxon>
        <taxon>Dikarya</taxon>
        <taxon>Ascomycota</taxon>
        <taxon>Pezizomycotina</taxon>
        <taxon>Eurotiomycetes</taxon>
        <taxon>Eurotiomycetidae</taxon>
        <taxon>Eurotiales</taxon>
        <taxon>Aspergillaceae</taxon>
        <taxon>Aspergillus</taxon>
        <taxon>Aspergillus subgen. Circumdati</taxon>
    </lineage>
</organism>
<dbReference type="Proteomes" id="UP000247810">
    <property type="component" value="Unassembled WGS sequence"/>
</dbReference>
<name>A0A319E377_9EURO</name>
<gene>
    <name evidence="2" type="ORF">BO71DRAFT_71350</name>
</gene>
<evidence type="ECO:0000313" key="2">
    <source>
        <dbReference type="EMBL" id="PYH98223.1"/>
    </source>
</evidence>
<evidence type="ECO:0000256" key="1">
    <source>
        <dbReference type="SAM" id="MobiDB-lite"/>
    </source>
</evidence>
<accession>A0A319E377</accession>
<protein>
    <submittedName>
        <fullName evidence="2">Uncharacterized protein</fullName>
    </submittedName>
</protein>
<dbReference type="EMBL" id="KZ825814">
    <property type="protein sequence ID" value="PYH98223.1"/>
    <property type="molecule type" value="Genomic_DNA"/>
</dbReference>
<evidence type="ECO:0000313" key="3">
    <source>
        <dbReference type="Proteomes" id="UP000247810"/>
    </source>
</evidence>
<dbReference type="VEuPathDB" id="FungiDB:BO71DRAFT_71350"/>